<accession>A0AC61MQX3</accession>
<sequence length="653" mass="75509">MIFLSNKKAYYLTTPIYYPSDNLHLGHTYTTIIADTLKKIRQIQGYDVFFTTGTDEHGQKLLEKAKEAGKEPLEYIDPIVESAKELWKKLDINYDAFVRSTDKQHEKNVQAIFQKLYDKGDIYKSVYKGNYCVPDEAFWTDAQLVDGKCPDCGRPVQYHEEESYFFKLSKYQDRIIKLYEDNPNFLLPESRRNEMLNNFIKKGLDDLSVTRNSFDWGVKVPFDDNHIIYVWIDALSCYLTGIGYGVDEEKFNKYWPADVHLVGKEIVRFHAIIWPALLMALDLEVPKEIFAHGWILFDEDKMSKSKGNIVYPEPIIDLYGADALKYFILREFVFGNDGNYTNEKFLQRINSDLTNDLGNLVSRTVTMVEKYFNGEIKEPVEKEEVDRELIELAEGTIDEVEKYIDELSFNNALESIWKLIRRTNKYIDETEPWVLGKEENYNRLSTVLYNLVDSLRIVNILISPFITDTAKKIQVQIGLEELNWDDARVFGLTKVGTVVKKTENLFPRLDIKKELVKLEEANNKLIEERKKEKGMDVEKTEEEKEEELITIDDFDKVKLKVGEIIEAENHPKADKLLVFKIKIGDEVRQIVSGIKKWYTAEDLIGKKVIVCTNLKPVKLRGIESNGMILAADKGEDLTLLSTLSDIESGADVS</sequence>
<evidence type="ECO:0000313" key="1">
    <source>
        <dbReference type="EMBL" id="QQK07987.1"/>
    </source>
</evidence>
<organism evidence="1 2">
    <name type="scientific">Miniphocaeibacter halophilus</name>
    <dbReference type="NCBI Taxonomy" id="2931922"/>
    <lineage>
        <taxon>Bacteria</taxon>
        <taxon>Bacillati</taxon>
        <taxon>Bacillota</taxon>
        <taxon>Tissierellia</taxon>
        <taxon>Tissierellales</taxon>
        <taxon>Peptoniphilaceae</taxon>
        <taxon>Miniphocaeibacter</taxon>
    </lineage>
</organism>
<evidence type="ECO:0000313" key="2">
    <source>
        <dbReference type="Proteomes" id="UP000595814"/>
    </source>
</evidence>
<gene>
    <name evidence="1" type="primary">metG</name>
    <name evidence="1" type="ORF">JFY71_00165</name>
</gene>
<protein>
    <submittedName>
        <fullName evidence="1">Methionine--tRNA ligase</fullName>
        <ecNumber evidence="1">6.1.1.10</ecNumber>
    </submittedName>
</protein>
<proteinExistence type="predicted"/>
<dbReference type="EMBL" id="CP066744">
    <property type="protein sequence ID" value="QQK07987.1"/>
    <property type="molecule type" value="Genomic_DNA"/>
</dbReference>
<keyword evidence="1" id="KW-0436">Ligase</keyword>
<reference evidence="1 2" key="1">
    <citation type="journal article" date="2022" name="Int. J. Syst. Evol. Microbiol.">
        <title>Miniphocaeibacter halophilus sp. nov., an ammonium-tolerant acetate-producing bacterium isolated from a biogas system.</title>
        <authorList>
            <person name="Schnurer A."/>
            <person name="Singh A."/>
            <person name="Bi S."/>
            <person name="Qiao W."/>
            <person name="Westerholm M."/>
        </authorList>
    </citation>
    <scope>NUCLEOTIDE SEQUENCE [LARGE SCALE GENOMIC DNA]</scope>
    <source>
        <strain evidence="1 2">AMB_01</strain>
    </source>
</reference>
<keyword evidence="2" id="KW-1185">Reference proteome</keyword>
<name>A0AC61MQX3_9FIRM</name>
<dbReference type="EC" id="6.1.1.10" evidence="1"/>
<dbReference type="Proteomes" id="UP000595814">
    <property type="component" value="Chromosome"/>
</dbReference>